<evidence type="ECO:0000313" key="1">
    <source>
        <dbReference type="EMBL" id="KFN46466.1"/>
    </source>
</evidence>
<accession>A0A091B456</accession>
<sequence length="231" mass="23936">MLGLLALGASVGLVEPGPAVGTSTALEPADAAVAAHNPDARLHVAIEAALQAHVPGVAGRDWVLHDLERTEAGPGEPVFIVATGALATPGAPETQVRLTGRFDPAAGELRRVAYRLQPSATDEHREPPASEPHWNVQAAVNHAFTQVLPDEQVAFALGSAESTRVQGGGRRFDGSGIGTWNDADARFVAFTLTLSATGELVAFDYSTAQQMNQVHLSDAAAPAGLALSTDK</sequence>
<gene>
    <name evidence="1" type="ORF">N787_10575</name>
</gene>
<keyword evidence="2" id="KW-1185">Reference proteome</keyword>
<evidence type="ECO:0000313" key="2">
    <source>
        <dbReference type="Proteomes" id="UP000029393"/>
    </source>
</evidence>
<protein>
    <submittedName>
        <fullName evidence="1">Uncharacterized protein</fullName>
    </submittedName>
</protein>
<organism evidence="1 2">
    <name type="scientific">Arenimonas metalli CF5-1</name>
    <dbReference type="NCBI Taxonomy" id="1384056"/>
    <lineage>
        <taxon>Bacteria</taxon>
        <taxon>Pseudomonadati</taxon>
        <taxon>Pseudomonadota</taxon>
        <taxon>Gammaproteobacteria</taxon>
        <taxon>Lysobacterales</taxon>
        <taxon>Lysobacteraceae</taxon>
        <taxon>Arenimonas</taxon>
    </lineage>
</organism>
<dbReference type="EMBL" id="AVCK01000016">
    <property type="protein sequence ID" value="KFN46466.1"/>
    <property type="molecule type" value="Genomic_DNA"/>
</dbReference>
<comment type="caution">
    <text evidence="1">The sequence shown here is derived from an EMBL/GenBank/DDBJ whole genome shotgun (WGS) entry which is preliminary data.</text>
</comment>
<dbReference type="AlphaFoldDB" id="A0A091B456"/>
<proteinExistence type="predicted"/>
<reference evidence="1 2" key="1">
    <citation type="submission" date="2013-09" db="EMBL/GenBank/DDBJ databases">
        <title>Genome sequencing of Arenimonas metalli.</title>
        <authorList>
            <person name="Chen F."/>
            <person name="Wang G."/>
        </authorList>
    </citation>
    <scope>NUCLEOTIDE SEQUENCE [LARGE SCALE GENOMIC DNA]</scope>
    <source>
        <strain evidence="1 2">CF5-1</strain>
    </source>
</reference>
<dbReference type="STRING" id="1384056.N787_10575"/>
<name>A0A091B456_9GAMM</name>
<dbReference type="PATRIC" id="fig|1384056.3.peg.1335"/>
<dbReference type="Proteomes" id="UP000029393">
    <property type="component" value="Unassembled WGS sequence"/>
</dbReference>